<evidence type="ECO:0000256" key="2">
    <source>
        <dbReference type="ARBA" id="ARBA00006648"/>
    </source>
</evidence>
<evidence type="ECO:0000256" key="3">
    <source>
        <dbReference type="ARBA" id="ARBA00022525"/>
    </source>
</evidence>
<evidence type="ECO:0000313" key="9">
    <source>
        <dbReference type="Proteomes" id="UP000835052"/>
    </source>
</evidence>
<keyword evidence="5" id="KW-0175">Coiled coil</keyword>
<dbReference type="GO" id="GO:0008289">
    <property type="term" value="F:lipid binding"/>
    <property type="evidence" value="ECO:0007669"/>
    <property type="project" value="UniProtKB-KW"/>
</dbReference>
<dbReference type="InterPro" id="IPR008632">
    <property type="entry name" value="Gp-FAR-1"/>
</dbReference>
<dbReference type="Proteomes" id="UP000835052">
    <property type="component" value="Unassembled WGS sequence"/>
</dbReference>
<proteinExistence type="inferred from homology"/>
<organism evidence="8 9">
    <name type="scientific">Caenorhabditis auriculariae</name>
    <dbReference type="NCBI Taxonomy" id="2777116"/>
    <lineage>
        <taxon>Eukaryota</taxon>
        <taxon>Metazoa</taxon>
        <taxon>Ecdysozoa</taxon>
        <taxon>Nematoda</taxon>
        <taxon>Chromadorea</taxon>
        <taxon>Rhabditida</taxon>
        <taxon>Rhabditina</taxon>
        <taxon>Rhabditomorpha</taxon>
        <taxon>Rhabditoidea</taxon>
        <taxon>Rhabditidae</taxon>
        <taxon>Peloderinae</taxon>
        <taxon>Caenorhabditis</taxon>
    </lineage>
</organism>
<dbReference type="GO" id="GO:0005576">
    <property type="term" value="C:extracellular region"/>
    <property type="evidence" value="ECO:0007669"/>
    <property type="project" value="UniProtKB-SubCell"/>
</dbReference>
<name>A0A8S1H9N3_9PELO</name>
<sequence>MRLHLLQLQVLVLQLLQLQASQFGVSFGDTSVSQLVRHVAAKFFENPRVAEVLLKTRDSPSFGNIAQLDLFSVVSYRNVSIRFHPNAVQIFFERLHVNSAANLSEVSWPIIFSDSYVNSHIKIDHGYLKLKLEENKMSLAKCSLYSPLVDLNFRDSWIINKGISAMSSVMSSLFESFICTLLDSSISDLKHSSERKFPVYDYLPKKVQDHMAARNTTLFYKLENIEASENQMSLRAQIEWQKQIIDDEASKLLTAESNSSLLEMQMTRDDVVTVWLEDAILNEILDQIDWNFEWMNEQIAVSSPIIPQDSREFLSTLCTECYFQVNVNAKGRPSIAATNESLVLTKTDRIHLQVVNPGKNTTSVFVSLILTIQAELRPTFDDGTLRTQVQLLDTVIVMEKGAFPKTWAFFMGDLIKGMIMDMLWPELKSTIEELSYGKGVKLSKNCGIDPHSIQIDIGEGSFSISTRLVLPLFNFDNCLADLRSSVPSNLKMFSQQN</sequence>
<evidence type="ECO:0000256" key="6">
    <source>
        <dbReference type="ARBA" id="ARBA00023121"/>
    </source>
</evidence>
<dbReference type="PANTHER" id="PTHR31418:SF20">
    <property type="entry name" value="PERMEABLE EGGSHELL"/>
    <property type="match status" value="1"/>
</dbReference>
<evidence type="ECO:0000256" key="7">
    <source>
        <dbReference type="SAM" id="SignalP"/>
    </source>
</evidence>
<keyword evidence="6" id="KW-0446">Lipid-binding</keyword>
<evidence type="ECO:0008006" key="10">
    <source>
        <dbReference type="Google" id="ProtNLM"/>
    </source>
</evidence>
<evidence type="ECO:0000256" key="1">
    <source>
        <dbReference type="ARBA" id="ARBA00004613"/>
    </source>
</evidence>
<gene>
    <name evidence="8" type="ORF">CAUJ_LOCUS7207</name>
</gene>
<protein>
    <recommendedName>
        <fullName evidence="10">Lipid-binding serum glycoprotein C-terminal domain-containing protein</fullName>
    </recommendedName>
</protein>
<dbReference type="EMBL" id="CAJGYM010000020">
    <property type="protein sequence ID" value="CAD6191288.1"/>
    <property type="molecule type" value="Genomic_DNA"/>
</dbReference>
<comment type="subcellular location">
    <subcellularLocation>
        <location evidence="1">Secreted</location>
    </subcellularLocation>
</comment>
<evidence type="ECO:0000313" key="8">
    <source>
        <dbReference type="EMBL" id="CAD6191288.1"/>
    </source>
</evidence>
<evidence type="ECO:0000256" key="4">
    <source>
        <dbReference type="ARBA" id="ARBA00022729"/>
    </source>
</evidence>
<comment type="similarity">
    <text evidence="2">Belongs to the fatty-acid and retinol-binding protein (FARBP) family.</text>
</comment>
<dbReference type="OrthoDB" id="5788395at2759"/>
<keyword evidence="9" id="KW-1185">Reference proteome</keyword>
<dbReference type="SUPFAM" id="SSF55394">
    <property type="entry name" value="Bactericidal permeability-increasing protein, BPI"/>
    <property type="match status" value="1"/>
</dbReference>
<feature type="signal peptide" evidence="7">
    <location>
        <begin position="1"/>
        <end position="20"/>
    </location>
</feature>
<keyword evidence="3" id="KW-0964">Secreted</keyword>
<comment type="caution">
    <text evidence="8">The sequence shown here is derived from an EMBL/GenBank/DDBJ whole genome shotgun (WGS) entry which is preliminary data.</text>
</comment>
<dbReference type="Gene3D" id="3.15.20.10">
    <property type="entry name" value="Bactericidal permeability-increasing protein, domain 2"/>
    <property type="match status" value="1"/>
</dbReference>
<feature type="chain" id="PRO_5035852637" description="Lipid-binding serum glycoprotein C-terminal domain-containing protein" evidence="7">
    <location>
        <begin position="21"/>
        <end position="497"/>
    </location>
</feature>
<dbReference type="PANTHER" id="PTHR31418">
    <property type="entry name" value="FATTY-ACID AND RETINOL-BINDING PROTEIN 1"/>
    <property type="match status" value="1"/>
</dbReference>
<dbReference type="AlphaFoldDB" id="A0A8S1H9N3"/>
<dbReference type="InterPro" id="IPR017943">
    <property type="entry name" value="Bactericidal_perm-incr_a/b_dom"/>
</dbReference>
<accession>A0A8S1H9N3</accession>
<reference evidence="8" key="1">
    <citation type="submission" date="2020-10" db="EMBL/GenBank/DDBJ databases">
        <authorList>
            <person name="Kikuchi T."/>
        </authorList>
    </citation>
    <scope>NUCLEOTIDE SEQUENCE</scope>
    <source>
        <strain evidence="8">NKZ352</strain>
    </source>
</reference>
<keyword evidence="4 7" id="KW-0732">Signal</keyword>
<evidence type="ECO:0000256" key="5">
    <source>
        <dbReference type="ARBA" id="ARBA00023054"/>
    </source>
</evidence>